<dbReference type="AlphaFoldDB" id="A0A559JIP2"/>
<evidence type="ECO:0000313" key="5">
    <source>
        <dbReference type="Proteomes" id="UP000316330"/>
    </source>
</evidence>
<dbReference type="InterPro" id="IPR013766">
    <property type="entry name" value="Thioredoxin_domain"/>
</dbReference>
<dbReference type="GO" id="GO:0016491">
    <property type="term" value="F:oxidoreductase activity"/>
    <property type="evidence" value="ECO:0007669"/>
    <property type="project" value="InterPro"/>
</dbReference>
<protein>
    <submittedName>
        <fullName evidence="4">TlpA family protein disulfide reductase</fullName>
    </submittedName>
</protein>
<dbReference type="PANTHER" id="PTHR42852:SF13">
    <property type="entry name" value="PROTEIN DIPZ"/>
    <property type="match status" value="1"/>
</dbReference>
<feature type="domain" description="Thioredoxin" evidence="3">
    <location>
        <begin position="190"/>
        <end position="331"/>
    </location>
</feature>
<dbReference type="CDD" id="cd02966">
    <property type="entry name" value="TlpA_like_family"/>
    <property type="match status" value="1"/>
</dbReference>
<keyword evidence="2" id="KW-0812">Transmembrane</keyword>
<dbReference type="PANTHER" id="PTHR42852">
    <property type="entry name" value="THIOL:DISULFIDE INTERCHANGE PROTEIN DSBE"/>
    <property type="match status" value="1"/>
</dbReference>
<proteinExistence type="predicted"/>
<feature type="transmembrane region" description="Helical" evidence="2">
    <location>
        <begin position="164"/>
        <end position="182"/>
    </location>
</feature>
<accession>A0A559JIP2</accession>
<dbReference type="EMBL" id="VNJJ01000006">
    <property type="protein sequence ID" value="TVX99739.1"/>
    <property type="molecule type" value="Genomic_DNA"/>
</dbReference>
<dbReference type="PROSITE" id="PS51352">
    <property type="entry name" value="THIOREDOXIN_2"/>
    <property type="match status" value="1"/>
</dbReference>
<gene>
    <name evidence="4" type="ORF">FPZ45_12360</name>
</gene>
<keyword evidence="2" id="KW-0472">Membrane</keyword>
<evidence type="ECO:0000313" key="4">
    <source>
        <dbReference type="EMBL" id="TVX99739.1"/>
    </source>
</evidence>
<keyword evidence="5" id="KW-1185">Reference proteome</keyword>
<feature type="transmembrane region" description="Helical" evidence="2">
    <location>
        <begin position="79"/>
        <end position="101"/>
    </location>
</feature>
<dbReference type="Pfam" id="PF00578">
    <property type="entry name" value="AhpC-TSA"/>
    <property type="match status" value="1"/>
</dbReference>
<feature type="transmembrane region" description="Helical" evidence="2">
    <location>
        <begin position="6"/>
        <end position="31"/>
    </location>
</feature>
<sequence>MPLPNLQLGTFVLNIELLVYVAAGMIGVLALRFRLREYADRARLVSDAWNAVFLWIAVWKASLLLLDPAAVVAHPLSLLFFSGGVKGIWLASASSLGFIFLRSYRKEGIRRSAAAATIWGAGMASAALLAHLVLSSSAGNLDYAGFIAAIILLAALLSPSPRRAAQALGTLLVAAMVVYTVLGPTTSRNVRSEQSAPDFELTDLNGNSVRLSDYRGKTIVMNFWATWCRVCQAEMPHVEKFYQNNKDGDIVVISVNATSQERSAAVVEKYAGVGGMSFPIALDPQGDVLKQYGVTAFPTTYIIDPSGKVKNRYLGAISYDDMTKAAKTRNS</sequence>
<dbReference type="InterPro" id="IPR036249">
    <property type="entry name" value="Thioredoxin-like_sf"/>
</dbReference>
<feature type="transmembrane region" description="Helical" evidence="2">
    <location>
        <begin position="52"/>
        <end position="73"/>
    </location>
</feature>
<dbReference type="Gene3D" id="3.40.30.10">
    <property type="entry name" value="Glutaredoxin"/>
    <property type="match status" value="1"/>
</dbReference>
<dbReference type="GO" id="GO:0016209">
    <property type="term" value="F:antioxidant activity"/>
    <property type="evidence" value="ECO:0007669"/>
    <property type="project" value="InterPro"/>
</dbReference>
<feature type="transmembrane region" description="Helical" evidence="2">
    <location>
        <begin position="113"/>
        <end position="134"/>
    </location>
</feature>
<dbReference type="RefSeq" id="WP_144701865.1">
    <property type="nucleotide sequence ID" value="NZ_VNJJ01000006.1"/>
</dbReference>
<evidence type="ECO:0000256" key="1">
    <source>
        <dbReference type="ARBA" id="ARBA00023157"/>
    </source>
</evidence>
<keyword evidence="1" id="KW-1015">Disulfide bond</keyword>
<organism evidence="4 5">
    <name type="scientific">Cohnella terricola</name>
    <dbReference type="NCBI Taxonomy" id="1289167"/>
    <lineage>
        <taxon>Bacteria</taxon>
        <taxon>Bacillati</taxon>
        <taxon>Bacillota</taxon>
        <taxon>Bacilli</taxon>
        <taxon>Bacillales</taxon>
        <taxon>Paenibacillaceae</taxon>
        <taxon>Cohnella</taxon>
    </lineage>
</organism>
<evidence type="ECO:0000256" key="2">
    <source>
        <dbReference type="SAM" id="Phobius"/>
    </source>
</evidence>
<dbReference type="InterPro" id="IPR050553">
    <property type="entry name" value="Thioredoxin_ResA/DsbE_sf"/>
</dbReference>
<reference evidence="4 5" key="1">
    <citation type="submission" date="2019-07" db="EMBL/GenBank/DDBJ databases">
        <authorList>
            <person name="Kim J."/>
        </authorList>
    </citation>
    <scope>NUCLEOTIDE SEQUENCE [LARGE SCALE GENOMIC DNA]</scope>
    <source>
        <strain evidence="4 5">G13</strain>
    </source>
</reference>
<dbReference type="InterPro" id="IPR000866">
    <property type="entry name" value="AhpC/TSA"/>
</dbReference>
<keyword evidence="2" id="KW-1133">Transmembrane helix</keyword>
<evidence type="ECO:0000259" key="3">
    <source>
        <dbReference type="PROSITE" id="PS51352"/>
    </source>
</evidence>
<comment type="caution">
    <text evidence="4">The sequence shown here is derived from an EMBL/GenBank/DDBJ whole genome shotgun (WGS) entry which is preliminary data.</text>
</comment>
<dbReference type="OrthoDB" id="25753at2"/>
<feature type="transmembrane region" description="Helical" evidence="2">
    <location>
        <begin position="140"/>
        <end position="157"/>
    </location>
</feature>
<dbReference type="Proteomes" id="UP000316330">
    <property type="component" value="Unassembled WGS sequence"/>
</dbReference>
<name>A0A559JIP2_9BACL</name>
<dbReference type="SUPFAM" id="SSF52833">
    <property type="entry name" value="Thioredoxin-like"/>
    <property type="match status" value="1"/>
</dbReference>